<organism evidence="5 6">
    <name type="scientific">Ditylenchus destructor</name>
    <dbReference type="NCBI Taxonomy" id="166010"/>
    <lineage>
        <taxon>Eukaryota</taxon>
        <taxon>Metazoa</taxon>
        <taxon>Ecdysozoa</taxon>
        <taxon>Nematoda</taxon>
        <taxon>Chromadorea</taxon>
        <taxon>Rhabditida</taxon>
        <taxon>Tylenchina</taxon>
        <taxon>Tylenchomorpha</taxon>
        <taxon>Sphaerularioidea</taxon>
        <taxon>Anguinidae</taxon>
        <taxon>Anguininae</taxon>
        <taxon>Ditylenchus</taxon>
    </lineage>
</organism>
<sequence>MRINENEMLIGDKCVLVPYCAHHVLKYHEWMQNEELLKLTSSEPLSLEEEHEMQKSWQTDADKLTFIILDKGTFDSTGNEIDSMAGDINAFLIDDSEFGKCAEISVMVAEEKFRKRGIAHEVVSLIIAYVERRLGLFCFLAKIDDNNLRSASLFKKLGFQLKNYSSIFASSTFVLERKSLPEMQTNLNFGVYKRQNAEKLTTS</sequence>
<evidence type="ECO:0000313" key="5">
    <source>
        <dbReference type="EMBL" id="KAI1715347.1"/>
    </source>
</evidence>
<comment type="caution">
    <text evidence="5">The sequence shown here is derived from an EMBL/GenBank/DDBJ whole genome shotgun (WGS) entry which is preliminary data.</text>
</comment>
<dbReference type="Proteomes" id="UP001201812">
    <property type="component" value="Unassembled WGS sequence"/>
</dbReference>
<accession>A0AAD4N796</accession>
<comment type="similarity">
    <text evidence="1">Belongs to the acetyltransferase family. GNAT subfamily.</text>
</comment>
<evidence type="ECO:0000256" key="2">
    <source>
        <dbReference type="ARBA" id="ARBA00022679"/>
    </source>
</evidence>
<dbReference type="PROSITE" id="PS51186">
    <property type="entry name" value="GNAT"/>
    <property type="match status" value="1"/>
</dbReference>
<reference evidence="5" key="1">
    <citation type="submission" date="2022-01" db="EMBL/GenBank/DDBJ databases">
        <title>Genome Sequence Resource for Two Populations of Ditylenchus destructor, the Migratory Endoparasitic Phytonematode.</title>
        <authorList>
            <person name="Zhang H."/>
            <person name="Lin R."/>
            <person name="Xie B."/>
        </authorList>
    </citation>
    <scope>NUCLEOTIDE SEQUENCE</scope>
    <source>
        <strain evidence="5">BazhouSP</strain>
    </source>
</reference>
<dbReference type="InterPro" id="IPR039135">
    <property type="entry name" value="NAT9-like"/>
</dbReference>
<dbReference type="GO" id="GO:0008080">
    <property type="term" value="F:N-acetyltransferase activity"/>
    <property type="evidence" value="ECO:0007669"/>
    <property type="project" value="InterPro"/>
</dbReference>
<dbReference type="Gene3D" id="3.40.630.30">
    <property type="match status" value="1"/>
</dbReference>
<keyword evidence="2" id="KW-0808">Transferase</keyword>
<dbReference type="InterPro" id="IPR016181">
    <property type="entry name" value="Acyl_CoA_acyltransferase"/>
</dbReference>
<gene>
    <name evidence="5" type="ORF">DdX_07652</name>
</gene>
<dbReference type="PANTHER" id="PTHR13256:SF16">
    <property type="entry name" value="ALPHA_BETA-TUBULIN-N-ACETYLTRANSFERASE 9"/>
    <property type="match status" value="1"/>
</dbReference>
<evidence type="ECO:0000259" key="4">
    <source>
        <dbReference type="PROSITE" id="PS51186"/>
    </source>
</evidence>
<name>A0AAD4N796_9BILA</name>
<keyword evidence="6" id="KW-1185">Reference proteome</keyword>
<keyword evidence="3" id="KW-0012">Acyltransferase</keyword>
<dbReference type="Pfam" id="PF13302">
    <property type="entry name" value="Acetyltransf_3"/>
    <property type="match status" value="1"/>
</dbReference>
<evidence type="ECO:0000256" key="1">
    <source>
        <dbReference type="ARBA" id="ARBA00009342"/>
    </source>
</evidence>
<dbReference type="InterPro" id="IPR000182">
    <property type="entry name" value="GNAT_dom"/>
</dbReference>
<evidence type="ECO:0000313" key="6">
    <source>
        <dbReference type="Proteomes" id="UP001201812"/>
    </source>
</evidence>
<dbReference type="EMBL" id="JAKKPZ010000011">
    <property type="protein sequence ID" value="KAI1715347.1"/>
    <property type="molecule type" value="Genomic_DNA"/>
</dbReference>
<evidence type="ECO:0000256" key="3">
    <source>
        <dbReference type="ARBA" id="ARBA00023315"/>
    </source>
</evidence>
<dbReference type="PANTHER" id="PTHR13256">
    <property type="entry name" value="N-ACETYLTRANSFERASE 9"/>
    <property type="match status" value="1"/>
</dbReference>
<proteinExistence type="inferred from homology"/>
<dbReference type="AlphaFoldDB" id="A0AAD4N796"/>
<feature type="domain" description="N-acetyltransferase" evidence="4">
    <location>
        <begin position="34"/>
        <end position="181"/>
    </location>
</feature>
<dbReference type="SUPFAM" id="SSF55729">
    <property type="entry name" value="Acyl-CoA N-acyltransferases (Nat)"/>
    <property type="match status" value="1"/>
</dbReference>
<protein>
    <submittedName>
        <fullName evidence="5">Acetyltransferase (GNAT) domain-containing protein</fullName>
    </submittedName>
</protein>